<name>A0A0G2IX62_9SYNE</name>
<comment type="caution">
    <text evidence="1">The sequence shown here is derived from an EMBL/GenBank/DDBJ whole genome shotgun (WGS) entry which is preliminary data.</text>
</comment>
<accession>A0A0G2IX62</accession>
<sequence length="85" mass="9624">MINNEMNIQMVGYSPVNLLEEGEEFLVAVAVLALRQHFPRSYIQDSKQRCGAVTDIIMDHTFHSTQSQRYHGLGSLQCLELCLLA</sequence>
<gene>
    <name evidence="1" type="ORF">TE42_00010</name>
</gene>
<dbReference type="AlphaFoldDB" id="A0A0G2IX62"/>
<dbReference type="Proteomes" id="UP000035067">
    <property type="component" value="Unassembled WGS sequence"/>
</dbReference>
<protein>
    <submittedName>
        <fullName evidence="1">Uncharacterized protein</fullName>
    </submittedName>
</protein>
<evidence type="ECO:0000313" key="1">
    <source>
        <dbReference type="EMBL" id="KKZ13415.1"/>
    </source>
</evidence>
<organism evidence="1 2">
    <name type="scientific">Candidatus Synechococcus spongiarum SP3</name>
    <dbReference type="NCBI Taxonomy" id="1604020"/>
    <lineage>
        <taxon>Bacteria</taxon>
        <taxon>Bacillati</taxon>
        <taxon>Cyanobacteriota</taxon>
        <taxon>Cyanophyceae</taxon>
        <taxon>Synechococcales</taxon>
        <taxon>Synechococcaceae</taxon>
        <taxon>Synechococcus</taxon>
    </lineage>
</organism>
<evidence type="ECO:0000313" key="2">
    <source>
        <dbReference type="Proteomes" id="UP000035067"/>
    </source>
</evidence>
<proteinExistence type="predicted"/>
<dbReference type="EMBL" id="JXQG01000001">
    <property type="protein sequence ID" value="KKZ13415.1"/>
    <property type="molecule type" value="Genomic_DNA"/>
</dbReference>
<reference evidence="1 2" key="1">
    <citation type="submission" date="2015-01" db="EMBL/GenBank/DDBJ databases">
        <title>Lifestyle Evolution in Cyanobacterial Symbionts of Sponges.</title>
        <authorList>
            <person name="Burgsdorf I."/>
            <person name="Slaby B.M."/>
            <person name="Handley K.M."/>
            <person name="Haber M."/>
            <person name="Blom J."/>
            <person name="Marshall C.W."/>
            <person name="Gilbert J.A."/>
            <person name="Hentschel U."/>
            <person name="Steindler L."/>
        </authorList>
    </citation>
    <scope>NUCLEOTIDE SEQUENCE [LARGE SCALE GENOMIC DNA]</scope>
    <source>
        <strain evidence="1">SP3</strain>
    </source>
</reference>